<dbReference type="EMBL" id="SDOX01000168">
    <property type="protein sequence ID" value="TFJ80363.1"/>
    <property type="molecule type" value="Genomic_DNA"/>
</dbReference>
<keyword evidence="2" id="KW-1185">Reference proteome</keyword>
<sequence>MARKLAAVVDGGYIYTSTNSGATWTEQTAAGSRSWSSIASSSDGTNLAAVFNGSSIWTYVGLWEWEGEGLNPSISYLSPPATTLAQTPNLAERPNK</sequence>
<accession>A0A4D9CS62</accession>
<evidence type="ECO:0008006" key="3">
    <source>
        <dbReference type="Google" id="ProtNLM"/>
    </source>
</evidence>
<dbReference type="SUPFAM" id="SSF110296">
    <property type="entry name" value="Oligoxyloglucan reducing end-specific cellobiohydrolase"/>
    <property type="match status" value="1"/>
</dbReference>
<evidence type="ECO:0000313" key="1">
    <source>
        <dbReference type="EMBL" id="TFJ80363.1"/>
    </source>
</evidence>
<proteinExistence type="predicted"/>
<gene>
    <name evidence="1" type="ORF">NSK_008271</name>
</gene>
<protein>
    <recommendedName>
        <fullName evidence="3">Sortilin N-terminal domain-containing protein</fullName>
    </recommendedName>
</protein>
<dbReference type="OrthoDB" id="40902at2759"/>
<organism evidence="1 2">
    <name type="scientific">Nannochloropsis salina CCMP1776</name>
    <dbReference type="NCBI Taxonomy" id="1027361"/>
    <lineage>
        <taxon>Eukaryota</taxon>
        <taxon>Sar</taxon>
        <taxon>Stramenopiles</taxon>
        <taxon>Ochrophyta</taxon>
        <taxon>Eustigmatophyceae</taxon>
        <taxon>Eustigmatales</taxon>
        <taxon>Monodopsidaceae</taxon>
        <taxon>Microchloropsis</taxon>
        <taxon>Microchloropsis salina</taxon>
    </lineage>
</organism>
<evidence type="ECO:0000313" key="2">
    <source>
        <dbReference type="Proteomes" id="UP000355283"/>
    </source>
</evidence>
<dbReference type="AlphaFoldDB" id="A0A4D9CS62"/>
<comment type="caution">
    <text evidence="1">The sequence shown here is derived from an EMBL/GenBank/DDBJ whole genome shotgun (WGS) entry which is preliminary data.</text>
</comment>
<name>A0A4D9CS62_9STRA</name>
<reference evidence="1 2" key="1">
    <citation type="submission" date="2019-01" db="EMBL/GenBank/DDBJ databases">
        <title>Nuclear Genome Assembly of the Microalgal Biofuel strain Nannochloropsis salina CCMP1776.</title>
        <authorList>
            <person name="Hovde B."/>
        </authorList>
    </citation>
    <scope>NUCLEOTIDE SEQUENCE [LARGE SCALE GENOMIC DNA]</scope>
    <source>
        <strain evidence="1 2">CCMP1776</strain>
    </source>
</reference>
<dbReference type="Proteomes" id="UP000355283">
    <property type="component" value="Unassembled WGS sequence"/>
</dbReference>